<keyword evidence="1" id="KW-1133">Transmembrane helix</keyword>
<feature type="transmembrane region" description="Helical" evidence="1">
    <location>
        <begin position="78"/>
        <end position="99"/>
    </location>
</feature>
<dbReference type="EMBL" id="CP100355">
    <property type="protein sequence ID" value="UTF53469.1"/>
    <property type="molecule type" value="Genomic_DNA"/>
</dbReference>
<feature type="transmembrane region" description="Helical" evidence="1">
    <location>
        <begin position="39"/>
        <end position="58"/>
    </location>
</feature>
<dbReference type="RefSeq" id="WP_254157960.1">
    <property type="nucleotide sequence ID" value="NZ_CP100355.1"/>
</dbReference>
<dbReference type="Pfam" id="PF26119">
    <property type="entry name" value="DUF8036"/>
    <property type="match status" value="1"/>
</dbReference>
<dbReference type="Proteomes" id="UP001056855">
    <property type="component" value="Chromosome"/>
</dbReference>
<evidence type="ECO:0000256" key="1">
    <source>
        <dbReference type="SAM" id="Phobius"/>
    </source>
</evidence>
<dbReference type="InterPro" id="IPR058349">
    <property type="entry name" value="DUF8036"/>
</dbReference>
<accession>A0A9E7STA5</accession>
<dbReference type="KEGG" id="sawl:NGM29_17130"/>
<proteinExistence type="predicted"/>
<gene>
    <name evidence="2" type="ORF">NGM29_17130</name>
</gene>
<keyword evidence="1" id="KW-0812">Transmembrane</keyword>
<sequence length="100" mass="11111">MSTLFTIAWVAAAVNVVLLVALGWVWVQGYRRHGASHTLGLLVFASLLLVQNGVWLYFYRLHEGYIGWFVNAGTDVQVGMVLLCGLETVALAFLVRITWS</sequence>
<keyword evidence="3" id="KW-1185">Reference proteome</keyword>
<protein>
    <submittedName>
        <fullName evidence="2">Uncharacterized protein</fullName>
    </submittedName>
</protein>
<organism evidence="2 3">
    <name type="scientific">Natronosalvus rutilus</name>
    <dbReference type="NCBI Taxonomy" id="2953753"/>
    <lineage>
        <taxon>Archaea</taxon>
        <taxon>Methanobacteriati</taxon>
        <taxon>Methanobacteriota</taxon>
        <taxon>Stenosarchaea group</taxon>
        <taxon>Halobacteria</taxon>
        <taxon>Halobacteriales</taxon>
        <taxon>Natrialbaceae</taxon>
        <taxon>Natronosalvus</taxon>
    </lineage>
</organism>
<reference evidence="2" key="1">
    <citation type="submission" date="2022-06" db="EMBL/GenBank/DDBJ databases">
        <title>Diverse halophilic archaea isolated from saline environments.</title>
        <authorList>
            <person name="Cui H.-L."/>
        </authorList>
    </citation>
    <scope>NUCLEOTIDE SEQUENCE</scope>
    <source>
        <strain evidence="2">WLHS1</strain>
    </source>
</reference>
<dbReference type="GeneID" id="73291806"/>
<evidence type="ECO:0000313" key="2">
    <source>
        <dbReference type="EMBL" id="UTF53469.1"/>
    </source>
</evidence>
<name>A0A9E7STA5_9EURY</name>
<keyword evidence="1" id="KW-0472">Membrane</keyword>
<dbReference type="AlphaFoldDB" id="A0A9E7STA5"/>
<evidence type="ECO:0000313" key="3">
    <source>
        <dbReference type="Proteomes" id="UP001056855"/>
    </source>
</evidence>
<feature type="transmembrane region" description="Helical" evidence="1">
    <location>
        <begin position="6"/>
        <end position="27"/>
    </location>
</feature>